<dbReference type="STRING" id="1314674.A0A0D7B9B7"/>
<dbReference type="EMBL" id="KN880564">
    <property type="protein sequence ID" value="KIY66136.1"/>
    <property type="molecule type" value="Genomic_DNA"/>
</dbReference>
<dbReference type="GO" id="GO:0008270">
    <property type="term" value="F:zinc ion binding"/>
    <property type="evidence" value="ECO:0007669"/>
    <property type="project" value="UniProtKB-KW"/>
</dbReference>
<dbReference type="AlphaFoldDB" id="A0A0D7B9B7"/>
<evidence type="ECO:0000256" key="3">
    <source>
        <dbReference type="ARBA" id="ARBA00022833"/>
    </source>
</evidence>
<accession>A0A0D7B9B7</accession>
<keyword evidence="1" id="KW-0479">Metal-binding</keyword>
<proteinExistence type="predicted"/>
<evidence type="ECO:0000256" key="4">
    <source>
        <dbReference type="PROSITE-ProRule" id="PRU00134"/>
    </source>
</evidence>
<evidence type="ECO:0000256" key="2">
    <source>
        <dbReference type="ARBA" id="ARBA00022771"/>
    </source>
</evidence>
<keyword evidence="5" id="KW-1133">Transmembrane helix</keyword>
<evidence type="ECO:0000313" key="7">
    <source>
        <dbReference type="EMBL" id="KIY66136.1"/>
    </source>
</evidence>
<dbReference type="Gene3D" id="6.10.140.2220">
    <property type="match status" value="1"/>
</dbReference>
<keyword evidence="3" id="KW-0862">Zinc</keyword>
<dbReference type="Proteomes" id="UP000054007">
    <property type="component" value="Unassembled WGS sequence"/>
</dbReference>
<feature type="transmembrane region" description="Helical" evidence="5">
    <location>
        <begin position="410"/>
        <end position="437"/>
    </location>
</feature>
<dbReference type="InterPro" id="IPR002893">
    <property type="entry name" value="Znf_MYND"/>
</dbReference>
<evidence type="ECO:0000256" key="5">
    <source>
        <dbReference type="SAM" id="Phobius"/>
    </source>
</evidence>
<protein>
    <recommendedName>
        <fullName evidence="6">MYND-type domain-containing protein</fullName>
    </recommendedName>
</protein>
<keyword evidence="5" id="KW-0812">Transmembrane</keyword>
<evidence type="ECO:0000313" key="8">
    <source>
        <dbReference type="Proteomes" id="UP000054007"/>
    </source>
</evidence>
<dbReference type="PROSITE" id="PS50865">
    <property type="entry name" value="ZF_MYND_2"/>
    <property type="match status" value="1"/>
</dbReference>
<gene>
    <name evidence="7" type="ORF">CYLTODRAFT_378225</name>
</gene>
<evidence type="ECO:0000259" key="6">
    <source>
        <dbReference type="PROSITE" id="PS50865"/>
    </source>
</evidence>
<keyword evidence="8" id="KW-1185">Reference proteome</keyword>
<dbReference type="SUPFAM" id="SSF144232">
    <property type="entry name" value="HIT/MYND zinc finger-like"/>
    <property type="match status" value="1"/>
</dbReference>
<feature type="domain" description="MYND-type" evidence="6">
    <location>
        <begin position="10"/>
        <end position="53"/>
    </location>
</feature>
<dbReference type="OrthoDB" id="4851849at2759"/>
<sequence>MTKSRPRLFCKFHDTPSHPKSYPSAKPCSNCKKVAYCSIQCQKRDWDAHVFDCKSPTISTAQYLLKAIRDRVLPTDPQTRVDWGFERAGGQRDILLALYIGLDIVYGMRNPNQTLRASQLRTWRETGTLIEQIKAAYDAKTTAYPDGLSHCVVGHIFVYAWFVRNTWVLDLSLPSAGSPKPFPKQMLDSFTAYSGKDLAVGSWTPQRVMCAALCGKALHGLQPYPGLLERGWVEFGFCVARTSAEEMKVLEAYTTLFLDLRCPFETFAQAYEKGELFTLLKTYCVAPDLPHFEKVVSQVARGHESVWRLKEGLTANSTLIAAVVIDYGFVNCQTDAERGLLADAYKAMMVSRGFDAMELHDACVEGKIWDYACSILKMLSEEERKSLKKLMKKQSFLSFSPRFTVQSVHLFLICFSTVVLYSRITIYVAVILIMILIGKYSN</sequence>
<reference evidence="7 8" key="1">
    <citation type="journal article" date="2015" name="Fungal Genet. Biol.">
        <title>Evolution of novel wood decay mechanisms in Agaricales revealed by the genome sequences of Fistulina hepatica and Cylindrobasidium torrendii.</title>
        <authorList>
            <person name="Floudas D."/>
            <person name="Held B.W."/>
            <person name="Riley R."/>
            <person name="Nagy L.G."/>
            <person name="Koehler G."/>
            <person name="Ransdell A.S."/>
            <person name="Younus H."/>
            <person name="Chow J."/>
            <person name="Chiniquy J."/>
            <person name="Lipzen A."/>
            <person name="Tritt A."/>
            <person name="Sun H."/>
            <person name="Haridas S."/>
            <person name="LaButti K."/>
            <person name="Ohm R.A."/>
            <person name="Kues U."/>
            <person name="Blanchette R.A."/>
            <person name="Grigoriev I.V."/>
            <person name="Minto R.E."/>
            <person name="Hibbett D.S."/>
        </authorList>
    </citation>
    <scope>NUCLEOTIDE SEQUENCE [LARGE SCALE GENOMIC DNA]</scope>
    <source>
        <strain evidence="7 8">FP15055 ss-10</strain>
    </source>
</reference>
<evidence type="ECO:0000256" key="1">
    <source>
        <dbReference type="ARBA" id="ARBA00022723"/>
    </source>
</evidence>
<name>A0A0D7B9B7_9AGAR</name>
<dbReference type="Pfam" id="PF01753">
    <property type="entry name" value="zf-MYND"/>
    <property type="match status" value="1"/>
</dbReference>
<keyword evidence="5" id="KW-0472">Membrane</keyword>
<organism evidence="7 8">
    <name type="scientific">Cylindrobasidium torrendii FP15055 ss-10</name>
    <dbReference type="NCBI Taxonomy" id="1314674"/>
    <lineage>
        <taxon>Eukaryota</taxon>
        <taxon>Fungi</taxon>
        <taxon>Dikarya</taxon>
        <taxon>Basidiomycota</taxon>
        <taxon>Agaricomycotina</taxon>
        <taxon>Agaricomycetes</taxon>
        <taxon>Agaricomycetidae</taxon>
        <taxon>Agaricales</taxon>
        <taxon>Marasmiineae</taxon>
        <taxon>Physalacriaceae</taxon>
        <taxon>Cylindrobasidium</taxon>
    </lineage>
</organism>
<keyword evidence="2 4" id="KW-0863">Zinc-finger</keyword>